<dbReference type="KEGG" id="htq:FRZ44_47720"/>
<sequence length="158" mass="17558">MTKKRRIYFEGEVRPEWIDEFGHMGYLDYQRVADIATMAFWDEVNGGRAQSERDGGEFAIIDVHARYLREVRLGDPLSVATRLVGCDPKRFTLLHEIGSKGELCATVGLFCLSFHLGDRRVRPFDSAVAARMAAALDPEAASDPAIPACLVASLSARR</sequence>
<reference evidence="1 2" key="1">
    <citation type="submission" date="2019-08" db="EMBL/GenBank/DDBJ databases">
        <title>Hyperibacter terrae gen. nov., sp. nov. and Hyperibacter viscosus sp. nov., two new members in the family Rhodospirillaceae isolated from the rhizosphere of Hypericum perforatum.</title>
        <authorList>
            <person name="Noviana Z."/>
        </authorList>
    </citation>
    <scope>NUCLEOTIDE SEQUENCE [LARGE SCALE GENOMIC DNA]</scope>
    <source>
        <strain evidence="1 2">R5913</strain>
    </source>
</reference>
<dbReference type="Pfam" id="PF13279">
    <property type="entry name" value="4HBT_2"/>
    <property type="match status" value="1"/>
</dbReference>
<keyword evidence="2" id="KW-1185">Reference proteome</keyword>
<dbReference type="Gene3D" id="3.10.129.10">
    <property type="entry name" value="Hotdog Thioesterase"/>
    <property type="match status" value="1"/>
</dbReference>
<proteinExistence type="predicted"/>
<dbReference type="RefSeq" id="WP_191908277.1">
    <property type="nucleotide sequence ID" value="NZ_CP042906.1"/>
</dbReference>
<gene>
    <name evidence="1" type="primary">cdhB</name>
    <name evidence="1" type="ORF">FRZ44_47720</name>
</gene>
<name>A0A5J6MPG2_9PROT</name>
<dbReference type="EMBL" id="CP042906">
    <property type="protein sequence ID" value="QEX19458.1"/>
    <property type="molecule type" value="Genomic_DNA"/>
</dbReference>
<dbReference type="Proteomes" id="UP000326202">
    <property type="component" value="Chromosome"/>
</dbReference>
<dbReference type="SUPFAM" id="SSF54637">
    <property type="entry name" value="Thioesterase/thiol ester dehydrase-isomerase"/>
    <property type="match status" value="1"/>
</dbReference>
<organism evidence="1 2">
    <name type="scientific">Hypericibacter terrae</name>
    <dbReference type="NCBI Taxonomy" id="2602015"/>
    <lineage>
        <taxon>Bacteria</taxon>
        <taxon>Pseudomonadati</taxon>
        <taxon>Pseudomonadota</taxon>
        <taxon>Alphaproteobacteria</taxon>
        <taxon>Rhodospirillales</taxon>
        <taxon>Dongiaceae</taxon>
        <taxon>Hypericibacter</taxon>
    </lineage>
</organism>
<dbReference type="CDD" id="cd00586">
    <property type="entry name" value="4HBT"/>
    <property type="match status" value="1"/>
</dbReference>
<evidence type="ECO:0000313" key="1">
    <source>
        <dbReference type="EMBL" id="QEX19458.1"/>
    </source>
</evidence>
<evidence type="ECO:0000313" key="2">
    <source>
        <dbReference type="Proteomes" id="UP000326202"/>
    </source>
</evidence>
<dbReference type="AlphaFoldDB" id="A0A5J6MPG2"/>
<dbReference type="InterPro" id="IPR029069">
    <property type="entry name" value="HotDog_dom_sf"/>
</dbReference>
<accession>A0A5J6MPG2</accession>
<protein>
    <submittedName>
        <fullName evidence="1">Carnitine dehydrogenase</fullName>
    </submittedName>
</protein>